<evidence type="ECO:0000259" key="30">
    <source>
        <dbReference type="Pfam" id="PF17857"/>
    </source>
</evidence>
<dbReference type="InterPro" id="IPR027417">
    <property type="entry name" value="P-loop_NTPase"/>
</dbReference>
<dbReference type="Gene3D" id="3.10.490.20">
    <property type="match status" value="1"/>
</dbReference>
<feature type="domain" description="Dynein heavy chain tail" evidence="23">
    <location>
        <begin position="291"/>
        <end position="864"/>
    </location>
</feature>
<evidence type="ECO:0000259" key="21">
    <source>
        <dbReference type="Pfam" id="PF03028"/>
    </source>
</evidence>
<dbReference type="GO" id="GO:0016887">
    <property type="term" value="F:ATP hydrolysis activity"/>
    <property type="evidence" value="ECO:0007669"/>
    <property type="project" value="InterPro"/>
</dbReference>
<evidence type="ECO:0000256" key="4">
    <source>
        <dbReference type="ARBA" id="ARBA00022701"/>
    </source>
</evidence>
<keyword evidence="11" id="KW-0505">Motor protein</keyword>
<feature type="domain" description="Dynein heavy chain AAA lid" evidence="31">
    <location>
        <begin position="4002"/>
        <end position="4138"/>
    </location>
</feature>
<dbReference type="Pfam" id="PF12774">
    <property type="entry name" value="AAA_6"/>
    <property type="match status" value="1"/>
</dbReference>
<name>A0A8T2PB90_9TELE</name>
<dbReference type="SUPFAM" id="SSF52540">
    <property type="entry name" value="P-loop containing nucleoside triphosphate hydrolases"/>
    <property type="match status" value="3"/>
</dbReference>
<evidence type="ECO:0000256" key="5">
    <source>
        <dbReference type="ARBA" id="ARBA00022737"/>
    </source>
</evidence>
<dbReference type="InterPro" id="IPR026983">
    <property type="entry name" value="DHC"/>
</dbReference>
<dbReference type="Gene3D" id="1.10.8.710">
    <property type="match status" value="1"/>
</dbReference>
<dbReference type="Gene3D" id="1.20.140.100">
    <property type="entry name" value="Dynein heavy chain, N-terminal domain 2"/>
    <property type="match status" value="1"/>
</dbReference>
<evidence type="ECO:0000259" key="25">
    <source>
        <dbReference type="Pfam" id="PF12774"/>
    </source>
</evidence>
<evidence type="ECO:0000256" key="7">
    <source>
        <dbReference type="ARBA" id="ARBA00022840"/>
    </source>
</evidence>
<keyword evidence="4" id="KW-0493">Microtubule</keyword>
<dbReference type="GO" id="GO:0051959">
    <property type="term" value="F:dynein light intermediate chain binding"/>
    <property type="evidence" value="ECO:0007669"/>
    <property type="project" value="InterPro"/>
</dbReference>
<dbReference type="Pfam" id="PF12780">
    <property type="entry name" value="AAA_8"/>
    <property type="match status" value="1"/>
</dbReference>
<evidence type="ECO:0000256" key="3">
    <source>
        <dbReference type="ARBA" id="ARBA00022490"/>
    </source>
</evidence>
<comment type="subcellular location">
    <subcellularLocation>
        <location evidence="1">Cytoplasm</location>
        <location evidence="1">Cytoskeleton</location>
        <location evidence="1">Cilium axoneme</location>
    </subcellularLocation>
</comment>
<dbReference type="InterPro" id="IPR041589">
    <property type="entry name" value="DNAH3_AAA_lid_1"/>
</dbReference>
<dbReference type="FunFam" id="1.10.8.710:FF:000002">
    <property type="entry name" value="dynein heavy chain 17, axonemal"/>
    <property type="match status" value="1"/>
</dbReference>
<keyword evidence="8" id="KW-0243">Dynein</keyword>
<evidence type="ECO:0000256" key="18">
    <source>
        <dbReference type="ARBA" id="ARBA00082510"/>
    </source>
</evidence>
<evidence type="ECO:0000259" key="31">
    <source>
        <dbReference type="Pfam" id="PF18198"/>
    </source>
</evidence>
<evidence type="ECO:0000259" key="29">
    <source>
        <dbReference type="Pfam" id="PF17852"/>
    </source>
</evidence>
<feature type="domain" description="Dynein heavy chain region D6 P-loop" evidence="21">
    <location>
        <begin position="3890"/>
        <end position="3955"/>
    </location>
</feature>
<dbReference type="InterPro" id="IPR041228">
    <property type="entry name" value="Dynein_C"/>
</dbReference>
<dbReference type="Pfam" id="PF17852">
    <property type="entry name" value="Dynein_AAA_lid"/>
    <property type="match status" value="1"/>
</dbReference>
<dbReference type="FunFam" id="1.10.287.2620:FF:000004">
    <property type="entry name" value="Dynein axonemal heavy chain 17"/>
    <property type="match status" value="1"/>
</dbReference>
<evidence type="ECO:0000256" key="20">
    <source>
        <dbReference type="SAM" id="MobiDB-lite"/>
    </source>
</evidence>
<dbReference type="Gene3D" id="1.10.8.1220">
    <property type="match status" value="1"/>
</dbReference>
<dbReference type="GO" id="GO:0097729">
    <property type="term" value="C:9+2 motile cilium"/>
    <property type="evidence" value="ECO:0007669"/>
    <property type="project" value="UniProtKB-ARBA"/>
</dbReference>
<evidence type="ECO:0000256" key="8">
    <source>
        <dbReference type="ARBA" id="ARBA00023017"/>
    </source>
</evidence>
<evidence type="ECO:0000259" key="23">
    <source>
        <dbReference type="Pfam" id="PF08385"/>
    </source>
</evidence>
<feature type="coiled-coil region" evidence="19">
    <location>
        <begin position="3112"/>
        <end position="3148"/>
    </location>
</feature>
<evidence type="ECO:0000313" key="34">
    <source>
        <dbReference type="Proteomes" id="UP000824540"/>
    </source>
</evidence>
<evidence type="ECO:0000256" key="10">
    <source>
        <dbReference type="ARBA" id="ARBA00023069"/>
    </source>
</evidence>
<dbReference type="Pfam" id="PF12777">
    <property type="entry name" value="MT"/>
    <property type="match status" value="1"/>
</dbReference>
<feature type="domain" description="Dynein heavy chain C-terminal" evidence="32">
    <location>
        <begin position="4146"/>
        <end position="4439"/>
    </location>
</feature>
<evidence type="ECO:0000259" key="24">
    <source>
        <dbReference type="Pfam" id="PF08393"/>
    </source>
</evidence>
<dbReference type="FunFam" id="3.40.50.300:FF:000049">
    <property type="entry name" value="Dynein, axonemal, heavy chain 5"/>
    <property type="match status" value="1"/>
</dbReference>
<comment type="similarity">
    <text evidence="2">Belongs to the dynein heavy chain family.</text>
</comment>
<evidence type="ECO:0000313" key="33">
    <source>
        <dbReference type="EMBL" id="KAG9349499.1"/>
    </source>
</evidence>
<evidence type="ECO:0000256" key="2">
    <source>
        <dbReference type="ARBA" id="ARBA00008887"/>
    </source>
</evidence>
<dbReference type="Pfam" id="PF18199">
    <property type="entry name" value="Dynein_C"/>
    <property type="match status" value="1"/>
</dbReference>
<proteinExistence type="inferred from homology"/>
<dbReference type="Gene3D" id="1.10.8.720">
    <property type="entry name" value="Region D6 of dynein motor"/>
    <property type="match status" value="1"/>
</dbReference>
<dbReference type="EMBL" id="JAFBMS010000009">
    <property type="protein sequence ID" value="KAG9349499.1"/>
    <property type="molecule type" value="Genomic_DNA"/>
</dbReference>
<dbReference type="FunFam" id="1.10.8.720:FF:000002">
    <property type="entry name" value="Dynein heavy chain 9, axonemal"/>
    <property type="match status" value="1"/>
</dbReference>
<dbReference type="GO" id="GO:0030286">
    <property type="term" value="C:dynein complex"/>
    <property type="evidence" value="ECO:0007669"/>
    <property type="project" value="UniProtKB-KW"/>
</dbReference>
<keyword evidence="12" id="KW-0206">Cytoskeleton</keyword>
<evidence type="ECO:0000256" key="11">
    <source>
        <dbReference type="ARBA" id="ARBA00023175"/>
    </source>
</evidence>
<dbReference type="GO" id="GO:0005524">
    <property type="term" value="F:ATP binding"/>
    <property type="evidence" value="ECO:0007669"/>
    <property type="project" value="UniProtKB-KW"/>
</dbReference>
<dbReference type="InterPro" id="IPR024317">
    <property type="entry name" value="Dynein_heavy_chain_D4_dom"/>
</dbReference>
<dbReference type="InterPro" id="IPR024743">
    <property type="entry name" value="Dynein_HC_stalk"/>
</dbReference>
<evidence type="ECO:0000256" key="19">
    <source>
        <dbReference type="SAM" id="Coils"/>
    </source>
</evidence>
<comment type="caution">
    <text evidence="33">The sequence shown here is derived from an EMBL/GenBank/DDBJ whole genome shotgun (WGS) entry which is preliminary data.</text>
</comment>
<feature type="domain" description="Dynein heavy chain AAA module D4" evidence="27">
    <location>
        <begin position="2764"/>
        <end position="3048"/>
    </location>
</feature>
<gene>
    <name evidence="33" type="ORF">JZ751_027944</name>
</gene>
<feature type="domain" description="Dynein heavy chain hydrolytic ATP-binding dynein motor region" evidence="25">
    <location>
        <begin position="1874"/>
        <end position="2188"/>
    </location>
</feature>
<reference evidence="33" key="1">
    <citation type="thesis" date="2021" institute="BYU ScholarsArchive" country="Provo, UT, USA">
        <title>Applications of and Algorithms for Genome Assembly and Genomic Analyses with an Emphasis on Marine Teleosts.</title>
        <authorList>
            <person name="Pickett B.D."/>
        </authorList>
    </citation>
    <scope>NUCLEOTIDE SEQUENCE</scope>
    <source>
        <strain evidence="33">HI-2016</strain>
    </source>
</reference>
<dbReference type="GO" id="GO:0005874">
    <property type="term" value="C:microtubule"/>
    <property type="evidence" value="ECO:0007669"/>
    <property type="project" value="UniProtKB-KW"/>
</dbReference>
<dbReference type="GO" id="GO:0045505">
    <property type="term" value="F:dynein intermediate chain binding"/>
    <property type="evidence" value="ECO:0007669"/>
    <property type="project" value="InterPro"/>
</dbReference>
<dbReference type="Pfam" id="PF07728">
    <property type="entry name" value="AAA_5"/>
    <property type="match status" value="1"/>
</dbReference>
<dbReference type="Pfam" id="PF08393">
    <property type="entry name" value="DHC_N2"/>
    <property type="match status" value="1"/>
</dbReference>
<dbReference type="InterPro" id="IPR041466">
    <property type="entry name" value="Dynein_AAA5_ext"/>
</dbReference>
<keyword evidence="10" id="KW-0969">Cilium</keyword>
<dbReference type="Pfam" id="PF12775">
    <property type="entry name" value="AAA_7"/>
    <property type="match status" value="1"/>
</dbReference>
<keyword evidence="6" id="KW-0547">Nucleotide-binding</keyword>
<evidence type="ECO:0000256" key="16">
    <source>
        <dbReference type="ARBA" id="ARBA00069441"/>
    </source>
</evidence>
<evidence type="ECO:0000256" key="12">
    <source>
        <dbReference type="ARBA" id="ARBA00023212"/>
    </source>
</evidence>
<dbReference type="InterPro" id="IPR013594">
    <property type="entry name" value="Dynein_heavy_tail"/>
</dbReference>
<feature type="domain" description="Dynein heavy chain AAA 5 extension" evidence="29">
    <location>
        <begin position="2341"/>
        <end position="2459"/>
    </location>
</feature>
<comment type="subunit">
    <text evidence="15">Consists of at least two heavy chains and a number of intermediate and light chains. Interacts with CFAP45.</text>
</comment>
<dbReference type="GO" id="GO:0007018">
    <property type="term" value="P:microtubule-based movement"/>
    <property type="evidence" value="ECO:0007669"/>
    <property type="project" value="InterPro"/>
</dbReference>
<dbReference type="InterPro" id="IPR042228">
    <property type="entry name" value="Dynein_linker_3"/>
</dbReference>
<dbReference type="Gene3D" id="1.20.1270.280">
    <property type="match status" value="1"/>
</dbReference>
<dbReference type="InterPro" id="IPR011704">
    <property type="entry name" value="ATPase_dyneun-rel_AAA"/>
</dbReference>
<dbReference type="FunFam" id="1.20.920.20:FF:000003">
    <property type="entry name" value="Dynein axonemal heavy chain 17"/>
    <property type="match status" value="1"/>
</dbReference>
<keyword evidence="13" id="KW-0966">Cell projection</keyword>
<dbReference type="FunFam" id="1.20.140.100:FF:000001">
    <property type="entry name" value="dynein heavy chain 17, axonemal"/>
    <property type="match status" value="1"/>
</dbReference>
<dbReference type="InterPro" id="IPR035706">
    <property type="entry name" value="AAA_9"/>
</dbReference>
<dbReference type="InterPro" id="IPR013602">
    <property type="entry name" value="Dynein_heavy_linker"/>
</dbReference>
<dbReference type="FunFam" id="3.20.180.20:FF:000001">
    <property type="entry name" value="Dynein axonemal heavy chain 5"/>
    <property type="match status" value="1"/>
</dbReference>
<dbReference type="FunFam" id="1.20.1270.280:FF:000008">
    <property type="entry name" value="Dynein axonemal heavy chain 11"/>
    <property type="match status" value="1"/>
</dbReference>
<dbReference type="FunFam" id="1.20.58.1120:FF:000002">
    <property type="entry name" value="Dynein heavy chain 9, axonemal"/>
    <property type="match status" value="1"/>
</dbReference>
<dbReference type="Gene3D" id="1.20.58.1120">
    <property type="match status" value="1"/>
</dbReference>
<dbReference type="Gene3D" id="1.10.472.130">
    <property type="match status" value="1"/>
</dbReference>
<organism evidence="33 34">
    <name type="scientific">Albula glossodonta</name>
    <name type="common">roundjaw bonefish</name>
    <dbReference type="NCBI Taxonomy" id="121402"/>
    <lineage>
        <taxon>Eukaryota</taxon>
        <taxon>Metazoa</taxon>
        <taxon>Chordata</taxon>
        <taxon>Craniata</taxon>
        <taxon>Vertebrata</taxon>
        <taxon>Euteleostomi</taxon>
        <taxon>Actinopterygii</taxon>
        <taxon>Neopterygii</taxon>
        <taxon>Teleostei</taxon>
        <taxon>Albuliformes</taxon>
        <taxon>Albulidae</taxon>
        <taxon>Albula</taxon>
    </lineage>
</organism>
<dbReference type="FunFam" id="1.10.8.1220:FF:000001">
    <property type="entry name" value="Dynein axonemal heavy chain 5"/>
    <property type="match status" value="1"/>
</dbReference>
<comment type="function">
    <text evidence="14">Force generating protein of respiratory cilia. Produces force towards the minus ends of microtubules. Dynein has ATPase activity; the force-producing power stroke is thought to occur on release of ADP.</text>
</comment>
<evidence type="ECO:0000256" key="17">
    <source>
        <dbReference type="ARBA" id="ARBA00082501"/>
    </source>
</evidence>
<dbReference type="InterPro" id="IPR035699">
    <property type="entry name" value="AAA_6"/>
</dbReference>
<dbReference type="Proteomes" id="UP000824540">
    <property type="component" value="Unassembled WGS sequence"/>
</dbReference>
<dbReference type="Gene3D" id="6.10.140.1060">
    <property type="match status" value="1"/>
</dbReference>
<evidence type="ECO:0000256" key="13">
    <source>
        <dbReference type="ARBA" id="ARBA00023273"/>
    </source>
</evidence>
<dbReference type="Pfam" id="PF08385">
    <property type="entry name" value="DHC_N1"/>
    <property type="match status" value="1"/>
</dbReference>
<dbReference type="InterPro" id="IPR042222">
    <property type="entry name" value="Dynein_2_N"/>
</dbReference>
<feature type="coiled-coil region" evidence="19">
    <location>
        <begin position="1300"/>
        <end position="1327"/>
    </location>
</feature>
<feature type="domain" description="Dynein heavy chain ATP-binding dynein motor region" evidence="28">
    <location>
        <begin position="3432"/>
        <end position="3649"/>
    </location>
</feature>
<dbReference type="Gene3D" id="3.20.180.20">
    <property type="entry name" value="Dynein heavy chain, N-terminal domain 2"/>
    <property type="match status" value="1"/>
</dbReference>
<evidence type="ECO:0000256" key="1">
    <source>
        <dbReference type="ARBA" id="ARBA00004430"/>
    </source>
</evidence>
<protein>
    <recommendedName>
        <fullName evidence="16">Dynein axonemal heavy chain 11</fullName>
    </recommendedName>
    <alternativeName>
        <fullName evidence="18">Axonemal beta dynein heavy chain 11</fullName>
    </alternativeName>
    <alternativeName>
        <fullName evidence="17">Ciliary dynein heavy chain 11</fullName>
    </alternativeName>
</protein>
<feature type="domain" description="Dynein heavy chain 3 AAA+ lid" evidence="30">
    <location>
        <begin position="2675"/>
        <end position="2714"/>
    </location>
</feature>
<feature type="coiled-coil region" evidence="19">
    <location>
        <begin position="3053"/>
        <end position="3080"/>
    </location>
</feature>
<dbReference type="GO" id="GO:0005930">
    <property type="term" value="C:axoneme"/>
    <property type="evidence" value="ECO:0007669"/>
    <property type="project" value="UniProtKB-SubCell"/>
</dbReference>
<dbReference type="FunFam" id="3.10.490.20:FF:000002">
    <property type="entry name" value="Dynein axonemal heavy chain 17"/>
    <property type="match status" value="1"/>
</dbReference>
<dbReference type="Gene3D" id="1.10.287.2620">
    <property type="match status" value="1"/>
</dbReference>
<dbReference type="InterPro" id="IPR042219">
    <property type="entry name" value="AAA_lid_11_sf"/>
</dbReference>
<dbReference type="FunFam" id="3.40.50.300:FF:002141">
    <property type="entry name" value="Dynein heavy chain"/>
    <property type="match status" value="1"/>
</dbReference>
<keyword evidence="5" id="KW-0677">Repeat</keyword>
<dbReference type="Gene3D" id="3.40.50.300">
    <property type="entry name" value="P-loop containing nucleotide triphosphate hydrolases"/>
    <property type="match status" value="6"/>
</dbReference>
<keyword evidence="34" id="KW-1185">Reference proteome</keyword>
<evidence type="ECO:0000259" key="27">
    <source>
        <dbReference type="Pfam" id="PF12780"/>
    </source>
</evidence>
<dbReference type="Gene3D" id="1.20.920.30">
    <property type="match status" value="1"/>
</dbReference>
<evidence type="ECO:0000259" key="28">
    <source>
        <dbReference type="Pfam" id="PF12781"/>
    </source>
</evidence>
<evidence type="ECO:0000259" key="32">
    <source>
        <dbReference type="Pfam" id="PF18199"/>
    </source>
</evidence>
<dbReference type="PANTHER" id="PTHR45703">
    <property type="entry name" value="DYNEIN HEAVY CHAIN"/>
    <property type="match status" value="1"/>
</dbReference>
<evidence type="ECO:0000259" key="22">
    <source>
        <dbReference type="Pfam" id="PF07728"/>
    </source>
</evidence>
<feature type="domain" description="ATPase dynein-related AAA" evidence="22">
    <location>
        <begin position="2206"/>
        <end position="2306"/>
    </location>
</feature>
<feature type="coiled-coil region" evidence="19">
    <location>
        <begin position="3284"/>
        <end position="3353"/>
    </location>
</feature>
<feature type="domain" description="Dynein heavy chain linker" evidence="24">
    <location>
        <begin position="1334"/>
        <end position="1740"/>
    </location>
</feature>
<keyword evidence="9 19" id="KW-0175">Coiled coil</keyword>
<dbReference type="Pfam" id="PF18198">
    <property type="entry name" value="AAA_lid_11"/>
    <property type="match status" value="1"/>
</dbReference>
<evidence type="ECO:0000259" key="26">
    <source>
        <dbReference type="Pfam" id="PF12777"/>
    </source>
</evidence>
<accession>A0A8T2PB90</accession>
<dbReference type="InterPro" id="IPR043157">
    <property type="entry name" value="Dynein_AAA1S"/>
</dbReference>
<sequence>MSLELQFVSVCRDLVICSCGVLTDLLPLRVDCQCSSFSRNRCVVWWGDSDIIEGLSEFQSSTAGVTATLSTRSALCPCVRASSAVMAESGVRVPQEPFKASAVVDERIDFIREQAFTCLRLKTDKWNRFIAAEENQKLLLDFLDKGCYDRMVLFTGPGGTLHVGDGQTPVPWKTKLLCILKRGDEQVSKSNFRRELWLGEVSGHPLEQVPVLVSEVLVSVLVNVKNHGGWPRVVSEDICKHIEKLKSRLVTLRGRSEGRTLLPLPLCVERSDMEDILHSPAGWPIDRALLYSIETMVIQWSHQIWDILKKDSSQALLQGENPGPTVEIDFWVMQRDNLLGIQRQIQNPKVEKIMEILKRIKSSYYSSFCDIILKVNEAVLEAVDIELHLRPLKKHIARLEERSFTHMELLIAPLFHTLCLIWSHSRYYCIPGRMVVLLQEFCNLLIEKAFAYLIPEELFKMELEEGVERVQQTIQVIKSFKRTFHQHREKISQYYQGAGEVKPWDFPSSLVFQRADCILERLLMIEELFASALDFLKLEKIELGGSRGKILSDIVYSMNEEFHDSWRILRESKYDPLDYTKKDFLSDYTRFMEQNKDFDQRLGTVLNLAFQHSRGLESAFKLLQIFGTLLERPRINSLFAPNYTILLHMFEEEMNCCQQILDCQKERMQNGSAALGKNMPLVAGSLKWAQELRDRILTSRSSLNLLTHMPLGSSEAVQVLKKCEKLLEVLDQHDEEIYCSWTEGLEELCNTHLQEPLLTLSQDTGLFQLNFNPTLTSVLREVKYLDMLKYQNIPKAALQLYSKKETLYMYTQTLSLVSQWFNRLQSTILDVELHLVEKEMEKTRQQLRPALESLTWGQDDLWEYILQTRDLVQSMDSRVQKSKSNVEAVQELMSGISHTAFITRKTSRSGNLLIISDMEEIVRRKYDLITSTGEKIHQLVQENQTLLGADPDSSEWRAYTEYVDCMVLQGFISAIRCSLQYFIENTDPTLKITPLFEVQLVLNGSDMTFRPPLDITKKDNFYDIIDKTVDQIFKMASFIPRVARHNQQETYQPDVDEMAELGELSQIIRSRARSAIARVKEFQSSFSSYCYLWMDDRVEFMRQFLLYGHGLSTEEAELYADYELTKNPPKLENFKEQICMFESLYIKVSKFEDKKIFCGCVRDLATFIQDTDKGLSNKVADGDYAGLVEIMGHLMAIRDRQITTDQHFKPLKSTADLLKIYGQQLPEQVYTQLEELPEKWKNLKKVAFTVKHEVAPLQSNEVSVIRRKCVRFEIKQHEFREQFRTEIIFRIDVDDPYKLIDKTNRAVVQLETEMKKLQETAELFEVSFPDYKQLRQCRSDIILVKSVWDMIIFVKTSIEDWRKTPWKEINVEQMDMELRRFAKEMKTLDKEVRAWDVYTGLEATVKNLLTSLRAVNELQNSAVRERHWQQLMSTTGVSFVMDEATTLGALLELQLHRVEEEVKNIVDKAVKEMGIEKVLTEINGTWSLMTFSYEKHQITGTPLLKSDQNLIETLEDNQVQLQNILMSKYVEYFLVQVSTWQRKLMVADLVISIWMDVQRTWAHLQSIFTNSEDIRNQLAQDAMRFQGIHLDFQNLMATVVQTENVIDVTNQTGFLEKLEALQQRLSVCEKALAEYLETKRLSFPRFYFVSATDLLEIISKGTQPKQVTRHLLKLFDNLADLKFSETEMEGEKAVAVGMFSREGEYVPFSESCVCEGQAECWLGELEATMRCTIQREIMEAVAAYEDKPRDQWLLDFPAQVALTGSQIWWATDVGIAFQRVEEGFETALKDYNRKQITQLNALINMLLGELSTGDRQKIMTICTIDVHARDVVAKLIAQKVTNGQAFAWLSQLRHRWDDDRRHCYINICDAQFQFSYEYLGNTHRLVITPLTDRCYITLTQSLHLTMSGAPSGPAGTGKTETTKDLGRSLGIMVYVFNCSEQMDYKSIGNIYKGLAQTGVWGCFDEFNRISVEVLSVVAVQVKTIQDAIRNKRQRFHFLGEEIELKPTVGIFITLNPGYAGRTELPENLKALFRPCAMVIPDFELICEIMLVAEGFLDARQLARKFISLYTLCRELLSKQDHYDWGLRAIKSVLVVAGSLKRGDRSNPEDQVLMRALRDFNLPKIVTNDVPIFLGLISDLFPLLDVPRKRDLDLEQAVRQSVAELHLQPEENFILKVTQLEELLAILKTLFKTFTNMKIKPVWNDINPKAVTTDELFGFLHPATREWKDGLFSSTMRELSRISHDGPKWIVLDGDIDPMWIESLNTVMDDNKVLTLASNERISLTSSMRLVFEISHLRAATPATVSRAGILYVNPQDLGWSSYVTSWIDTRHAQSERANLTILFDKYVPYCLEQVRCNLKTITPIPENSMVQTLCSLLDCLLTPENTPADSPRELYEIYFVFACVWAFGGALFQDHLIDYRAEFSRWWSKEMRAVKFPSQGTVFDYFIDPDTKKFAPWSDKTPSFELEPDIPLQTVLVHSAESICLTYFVDLLLQKGKPVMLVGNAGVGKTILVSDKVSKLREDYMVAKIPFNYYTTSAMLQRVLEKPLEKKAGRNFAPPGTKKLIYFIDDLNMPEVDVYGTVQPHTLIRQHLDYSHWYDRQKLALKEIHNCQYITCMNPTAGSFSVNPRLQRHFSVFAVHFPGMEALATIYSSILGAHFQQGGFSYGVTRSVGTLVQAAICLHQKMTQNFLPTAIRFHYIFNLRDLSNIFQGIDESIFIHQPLIYCHFAHGVGEPHYFPVSDWEKLHKTLTDALEHYNELHAVMNLVLFEEAMQHICRISRILEAPHGNALLIGVGGSGKQSLCRLAAFLSVLEVFQITLRKGYGIHDLRSDIAALYLKVGVKNIGTVFLHTDAQIPDERFLVLINDMLASGDIPDLFSEEEVDMVISSIRMELRGLGLLDTRENCWQFFIDRIRRQLKVVLCFSPVGFTLRTRARKFPALVNCTAINWFHAWPQLALQSVSSTFIEKIDGLEARQEGLSSVSPEKISIYYERGARNLPEVKASISEFISYAHTSVNEVSAKYQQNEKHYNYTTPKSFLEFIKLYGNLLSKKRRELTQKMERLENGLQKLQSTAYQVEDLKAKLAIQEVELQHRNADTEALIAKIGQQTEKLNQEKAVADAEEQKVAAIQAEVTKQQQESENDLAKAEPALQAANAALNTLNRLNLTELRTFPNPPAIVTNVSAAVLVLLAPHGRIPKDRSWKAAKMYMSKVDDFLQALVNFDKEHIPDATVRVVREEYLSDPEFNPEFVRQKSSAAAGLCAWVINIIRFHEVYCEVELKRLCLSQANADLAEAADKLEAIRKKLAELDNSLDTLKAAFEKATSEKLRCQDEVNRTNKTIELANRLVKGLESENVRWAHSVAQYHEQEETLYGDVLLTSAFISYAGSFSKKYRHELVENLWMPFLRSQKIPIPMTEGLDPVCMLTDDATVAKWNNEGLPSDKMSTQNGTILTNCERWPLLIDPQLQGIKWIKIRYGADLKVISLGQKGYVDVIEQAVVLGHPVLIENLEETIDPVLDPLLGRHTIKKGRYIKVGDKECYFHPAFRLILHTKLANPHYKPEIQAQTTLINFTVTRDGLEDQLLAEVVNLERPDLEHLKSDLTKQQNYFKIELKQLEDELLTRLSAADSNFLGDNLLVEKLETTKHTAAEIEMKVLEAKVNEVKINEAREHYRPVAVRASLLYFIMNDLNKINPMYQFSLKAFNVVFHKAVHQAEPSEDVKRRVNILIDCITFSSFNYISRGLFERDKLTFTAQLAFQLLLMSKEIDVRELDFLLRFNIDHSYVSPVDFLSNSAWSAIKTMSFTDEFRGLDRDIEGSPKRWKKVVESECPEKEKFPQEWKSKSSLQKLIMMRALRPDRMTYAVRNFVEEKLGVKYTEGRKTEFAKSFKESGPASPVFFILSPGVDPLKDVESLGKKLGFTIDLGKLHNVSLGQGQEAVAEIAMEKASKEGHWVILQEHIIPQGILENSIKITNEPPTGMLANLHAALDNFDQDILDQCSREQEFKTILFSLCYFHACVAERRKFGPQGWNRKYPFNTGDLTISVNVLYNYLEANSQVPWEDLRYLFGEIMYGGHITDDWDRRLCRTYLEEYMQPNQFDRKLALAPGFVVPSNLDYQGYHGYIDEMLPHESPVHYGLHPNAEIEFLTVTSDSLFHTLLELQSRDSVMGEGASQTVEEKVKTILDDILEKLPEEYNMSDINSKTAERSPYILVCFQECERMNMLINEIRRSLKELDLGLKGELAISSEMEQLQTALFFDNVPDTWTKLAYPSTFSLAQWYNDVLLRCRELDSWTQDLALPSVVWLSGLFNPQSFLTAVMQSLARKNEWALDKMNLTVDVTKKFKEDFNQPAREGAYVYGLYMEGARWDIQGGNITEARLKELTPSMPVIFVRAIPNDRQETRNIYECPVYKTKLRGPTYVWTFHLKTKERPAKWVLAGVALLLNRPLSGLMSCLGGLFCRSTLVHPPSLTLVSSSSVLGCSAAEMPVLEGLLPFEPKWTEETFLESPEVGDELRESAQGESGLRL</sequence>
<dbReference type="Pfam" id="PF17857">
    <property type="entry name" value="AAA_lid_1"/>
    <property type="match status" value="1"/>
</dbReference>
<evidence type="ECO:0000256" key="14">
    <source>
        <dbReference type="ARBA" id="ARBA00056255"/>
    </source>
</evidence>
<keyword evidence="7" id="KW-0067">ATP-binding</keyword>
<evidence type="ECO:0000256" key="9">
    <source>
        <dbReference type="ARBA" id="ARBA00023054"/>
    </source>
</evidence>
<feature type="domain" description="Dynein heavy chain coiled coil stalk" evidence="26">
    <location>
        <begin position="3061"/>
        <end position="3405"/>
    </location>
</feature>
<dbReference type="InterPro" id="IPR041658">
    <property type="entry name" value="AAA_lid_11"/>
</dbReference>
<keyword evidence="3" id="KW-0963">Cytoplasm</keyword>
<dbReference type="OrthoDB" id="10251809at2759"/>
<dbReference type="Gene3D" id="1.20.920.20">
    <property type="match status" value="1"/>
</dbReference>
<dbReference type="InterPro" id="IPR043160">
    <property type="entry name" value="Dynein_C_barrel"/>
</dbReference>
<dbReference type="GO" id="GO:0008569">
    <property type="term" value="F:minus-end-directed microtubule motor activity"/>
    <property type="evidence" value="ECO:0007669"/>
    <property type="project" value="InterPro"/>
</dbReference>
<dbReference type="PANTHER" id="PTHR45703:SF12">
    <property type="entry name" value="DYNEIN AXONEMAL HEAVY CHAIN 11"/>
    <property type="match status" value="1"/>
</dbReference>
<dbReference type="FunFam" id="1.10.472.130:FF:000001">
    <property type="entry name" value="Dynein, axonemal, heavy chain 9"/>
    <property type="match status" value="1"/>
</dbReference>
<dbReference type="InterPro" id="IPR004273">
    <property type="entry name" value="Dynein_heavy_D6_P-loop"/>
</dbReference>
<feature type="non-terminal residue" evidence="33">
    <location>
        <position position="4521"/>
    </location>
</feature>
<dbReference type="Pfam" id="PF03028">
    <property type="entry name" value="Dynein_heavy"/>
    <property type="match status" value="1"/>
</dbReference>
<dbReference type="Pfam" id="PF12781">
    <property type="entry name" value="AAA_9"/>
    <property type="match status" value="1"/>
</dbReference>
<evidence type="ECO:0000256" key="15">
    <source>
        <dbReference type="ARBA" id="ARBA00062166"/>
    </source>
</evidence>
<feature type="region of interest" description="Disordered" evidence="20">
    <location>
        <begin position="4501"/>
        <end position="4521"/>
    </location>
</feature>
<evidence type="ECO:0000256" key="6">
    <source>
        <dbReference type="ARBA" id="ARBA00022741"/>
    </source>
</evidence>
<dbReference type="FunFam" id="3.40.50.300:FF:000219">
    <property type="entry name" value="Dynein axonemal heavy chain 17"/>
    <property type="match status" value="1"/>
</dbReference>